<dbReference type="Proteomes" id="UP000612746">
    <property type="component" value="Unassembled WGS sequence"/>
</dbReference>
<accession>A0A8H7Q8U5</accession>
<evidence type="ECO:0008006" key="4">
    <source>
        <dbReference type="Google" id="ProtNLM"/>
    </source>
</evidence>
<feature type="transmembrane region" description="Helical" evidence="1">
    <location>
        <begin position="83"/>
        <end position="105"/>
    </location>
</feature>
<feature type="transmembrane region" description="Helical" evidence="1">
    <location>
        <begin position="348"/>
        <end position="368"/>
    </location>
</feature>
<feature type="transmembrane region" description="Helical" evidence="1">
    <location>
        <begin position="154"/>
        <end position="176"/>
    </location>
</feature>
<dbReference type="PANTHER" id="PTHR40407:SF1">
    <property type="entry name" value="HEPARAN-ALPHA-GLUCOSAMINIDE N-ACETYLTRANSFERASE CATALYTIC DOMAIN-CONTAINING PROTEIN"/>
    <property type="match status" value="1"/>
</dbReference>
<feature type="transmembrane region" description="Helical" evidence="1">
    <location>
        <begin position="249"/>
        <end position="277"/>
    </location>
</feature>
<dbReference type="AlphaFoldDB" id="A0A8H7Q8U5"/>
<dbReference type="PANTHER" id="PTHR40407">
    <property type="entry name" value="MEMBRANE PROTEIN-LIKE PROTEIN"/>
    <property type="match status" value="1"/>
</dbReference>
<dbReference type="EMBL" id="JAEPRA010000002">
    <property type="protein sequence ID" value="KAG2187983.1"/>
    <property type="molecule type" value="Genomic_DNA"/>
</dbReference>
<feature type="transmembrane region" description="Helical" evidence="1">
    <location>
        <begin position="395"/>
        <end position="419"/>
    </location>
</feature>
<reference evidence="2" key="1">
    <citation type="submission" date="2020-12" db="EMBL/GenBank/DDBJ databases">
        <title>Metabolic potential, ecology and presence of endohyphal bacteria is reflected in genomic diversity of Mucoromycotina.</title>
        <authorList>
            <person name="Muszewska A."/>
            <person name="Okrasinska A."/>
            <person name="Steczkiewicz K."/>
            <person name="Drgas O."/>
            <person name="Orlowska M."/>
            <person name="Perlinska-Lenart U."/>
            <person name="Aleksandrzak-Piekarczyk T."/>
            <person name="Szatraj K."/>
            <person name="Zielenkiewicz U."/>
            <person name="Pilsyk S."/>
            <person name="Malc E."/>
            <person name="Mieczkowski P."/>
            <person name="Kruszewska J.S."/>
            <person name="Biernat P."/>
            <person name="Pawlowska J."/>
        </authorList>
    </citation>
    <scope>NUCLEOTIDE SEQUENCE</scope>
    <source>
        <strain evidence="2">WA0000051536</strain>
    </source>
</reference>
<comment type="caution">
    <text evidence="2">The sequence shown here is derived from an EMBL/GenBank/DDBJ whole genome shotgun (WGS) entry which is preliminary data.</text>
</comment>
<keyword evidence="1" id="KW-0472">Membrane</keyword>
<sequence length="467" mass="52924">MDTTRLLSSQKPTNYDAVAVRIGDSLPAVRPQRVVALDLLRGLLMVLQSIDHAKAAFTTWYGPHECWYELPSYDEAWQFVLRLMTHPCAPGFAMLMGIGVTYFVRSRKALEWSDGKLLWHFFVRGSVLVLINLFQSWGMGKSFGNDQIEFATTVLHALGVNFFSSAVVLIASNHLYSLLKRSLSRHDETNIDASSKAHQRANDIRILVIFELAAAFMILNLFIVPAVSAKDGVIEGYGWWRYFVYLPGLASFFISLYPAVNWLGLTLYGVGFGLLMVRDKRDNRQNAKFNTLFALGWFMFFLIIRFIGRFGNINPFLVGESGVLTAAGNPFLTNWITFFNTIKYPPDLAYTALFLTVNHLLLTAFFLVPTGPEANKYVSAIITNGPLLDFGRSALFFYVLHFYLYFGGAGLIAILFPGLKNNQGKLAMNGWQFFTTWFIGLIFLWVLCKRYARFKASRGPDSIFRFF</sequence>
<organism evidence="2 3">
    <name type="scientific">Umbelopsis vinacea</name>
    <dbReference type="NCBI Taxonomy" id="44442"/>
    <lineage>
        <taxon>Eukaryota</taxon>
        <taxon>Fungi</taxon>
        <taxon>Fungi incertae sedis</taxon>
        <taxon>Mucoromycota</taxon>
        <taxon>Mucoromycotina</taxon>
        <taxon>Umbelopsidomycetes</taxon>
        <taxon>Umbelopsidales</taxon>
        <taxon>Umbelopsidaceae</taxon>
        <taxon>Umbelopsis</taxon>
    </lineage>
</organism>
<feature type="transmembrane region" description="Helical" evidence="1">
    <location>
        <begin position="431"/>
        <end position="448"/>
    </location>
</feature>
<proteinExistence type="predicted"/>
<evidence type="ECO:0000256" key="1">
    <source>
        <dbReference type="SAM" id="Phobius"/>
    </source>
</evidence>
<protein>
    <recommendedName>
        <fullName evidence="4">Heparan-alpha-glucosaminide N-acetyltransferase catalytic domain-containing protein</fullName>
    </recommendedName>
</protein>
<keyword evidence="3" id="KW-1185">Reference proteome</keyword>
<gene>
    <name evidence="2" type="ORF">INT44_000733</name>
</gene>
<keyword evidence="1" id="KW-0812">Transmembrane</keyword>
<evidence type="ECO:0000313" key="2">
    <source>
        <dbReference type="EMBL" id="KAG2187983.1"/>
    </source>
</evidence>
<keyword evidence="1" id="KW-1133">Transmembrane helix</keyword>
<dbReference type="OrthoDB" id="2505607at2759"/>
<feature type="transmembrane region" description="Helical" evidence="1">
    <location>
        <begin position="117"/>
        <end position="134"/>
    </location>
</feature>
<name>A0A8H7Q8U5_9FUNG</name>
<feature type="transmembrane region" description="Helical" evidence="1">
    <location>
        <begin position="289"/>
        <end position="308"/>
    </location>
</feature>
<feature type="transmembrane region" description="Helical" evidence="1">
    <location>
        <begin position="206"/>
        <end position="229"/>
    </location>
</feature>
<evidence type="ECO:0000313" key="3">
    <source>
        <dbReference type="Proteomes" id="UP000612746"/>
    </source>
</evidence>